<dbReference type="RefSeq" id="WP_176225283.1">
    <property type="nucleotide sequence ID" value="NZ_FXAM01000001.1"/>
</dbReference>
<evidence type="ECO:0000256" key="8">
    <source>
        <dbReference type="ARBA" id="ARBA00030117"/>
    </source>
</evidence>
<keyword evidence="4" id="KW-1005">Bacterial flagellum biogenesis</keyword>
<dbReference type="InterPro" id="IPR035890">
    <property type="entry name" value="Anti-sigma-28_factor_FlgM_sf"/>
</dbReference>
<evidence type="ECO:0000256" key="6">
    <source>
        <dbReference type="ARBA" id="ARBA00023163"/>
    </source>
</evidence>
<evidence type="ECO:0000256" key="3">
    <source>
        <dbReference type="ARBA" id="ARBA00022491"/>
    </source>
</evidence>
<protein>
    <recommendedName>
        <fullName evidence="2">Negative regulator of flagellin synthesis</fullName>
    </recommendedName>
    <alternativeName>
        <fullName evidence="8">Anti-sigma-28 factor</fullName>
    </alternativeName>
</protein>
<comment type="similarity">
    <text evidence="1">Belongs to the FlgM family.</text>
</comment>
<evidence type="ECO:0000256" key="9">
    <source>
        <dbReference type="SAM" id="MobiDB-lite"/>
    </source>
</evidence>
<dbReference type="GO" id="GO:0045892">
    <property type="term" value="P:negative regulation of DNA-templated transcription"/>
    <property type="evidence" value="ECO:0007669"/>
    <property type="project" value="InterPro"/>
</dbReference>
<feature type="domain" description="Anti-sigma-28 factor FlgM C-terminal" evidence="10">
    <location>
        <begin position="50"/>
        <end position="92"/>
    </location>
</feature>
<keyword evidence="5" id="KW-0805">Transcription regulation</keyword>
<evidence type="ECO:0000313" key="12">
    <source>
        <dbReference type="Proteomes" id="UP000192923"/>
    </source>
</evidence>
<reference evidence="11 12" key="1">
    <citation type="submission" date="2016-12" db="EMBL/GenBank/DDBJ databases">
        <authorList>
            <person name="Song W.-J."/>
            <person name="Kurnit D.M."/>
        </authorList>
    </citation>
    <scope>NUCLEOTIDE SEQUENCE [LARGE SCALE GENOMIC DNA]</scope>
    <source>
        <strain evidence="11 12">175</strain>
    </source>
</reference>
<dbReference type="InterPro" id="IPR007412">
    <property type="entry name" value="FlgM"/>
</dbReference>
<accession>A0A1Y6D102</accession>
<organism evidence="11 12">
    <name type="scientific">Methylomagnum ishizawai</name>
    <dbReference type="NCBI Taxonomy" id="1760988"/>
    <lineage>
        <taxon>Bacteria</taxon>
        <taxon>Pseudomonadati</taxon>
        <taxon>Pseudomonadota</taxon>
        <taxon>Gammaproteobacteria</taxon>
        <taxon>Methylococcales</taxon>
        <taxon>Methylococcaceae</taxon>
        <taxon>Methylomagnum</taxon>
    </lineage>
</organism>
<gene>
    <name evidence="11" type="ORF">SAMN02949497_3721</name>
</gene>
<feature type="region of interest" description="Disordered" evidence="9">
    <location>
        <begin position="1"/>
        <end position="46"/>
    </location>
</feature>
<name>A0A1Y6D102_9GAMM</name>
<dbReference type="InterPro" id="IPR031316">
    <property type="entry name" value="FlgM_C"/>
</dbReference>
<evidence type="ECO:0000256" key="5">
    <source>
        <dbReference type="ARBA" id="ARBA00023015"/>
    </source>
</evidence>
<keyword evidence="3" id="KW-0678">Repressor</keyword>
<dbReference type="AlphaFoldDB" id="A0A1Y6D102"/>
<dbReference type="GO" id="GO:0044781">
    <property type="term" value="P:bacterial-type flagellum organization"/>
    <property type="evidence" value="ECO:0007669"/>
    <property type="project" value="UniProtKB-KW"/>
</dbReference>
<keyword evidence="12" id="KW-1185">Reference proteome</keyword>
<evidence type="ECO:0000256" key="1">
    <source>
        <dbReference type="ARBA" id="ARBA00005322"/>
    </source>
</evidence>
<evidence type="ECO:0000256" key="2">
    <source>
        <dbReference type="ARBA" id="ARBA00017823"/>
    </source>
</evidence>
<dbReference type="NCBIfam" id="TIGR03824">
    <property type="entry name" value="FlgM_jcvi"/>
    <property type="match status" value="1"/>
</dbReference>
<evidence type="ECO:0000256" key="7">
    <source>
        <dbReference type="ARBA" id="ARBA00024739"/>
    </source>
</evidence>
<evidence type="ECO:0000313" key="11">
    <source>
        <dbReference type="EMBL" id="SMF96327.1"/>
    </source>
</evidence>
<dbReference type="STRING" id="1760988.SAMN02949497_3721"/>
<evidence type="ECO:0000259" key="10">
    <source>
        <dbReference type="Pfam" id="PF04316"/>
    </source>
</evidence>
<dbReference type="SUPFAM" id="SSF101498">
    <property type="entry name" value="Anti-sigma factor FlgM"/>
    <property type="match status" value="1"/>
</dbReference>
<comment type="function">
    <text evidence="7">Responsible for the coupling of flagellin expression to flagellar assembly by preventing expression of the flagellin genes when a component of the middle class of proteins is defective. It negatively regulates flagellar genes by inhibiting the activity of FliA by directly binding to FliA.</text>
</comment>
<proteinExistence type="inferred from homology"/>
<keyword evidence="6" id="KW-0804">Transcription</keyword>
<sequence>MDLKLPSIAGGIPTPSAKKTQSADAGAAPAAPVAAKPSEGETSAQPNLRVAELTQGLLAEPAVDRDRVEQVSSQIQSGTHRIDAQRAADNMIRMELSFR</sequence>
<dbReference type="Proteomes" id="UP000192923">
    <property type="component" value="Unassembled WGS sequence"/>
</dbReference>
<dbReference type="Pfam" id="PF04316">
    <property type="entry name" value="FlgM"/>
    <property type="match status" value="1"/>
</dbReference>
<evidence type="ECO:0000256" key="4">
    <source>
        <dbReference type="ARBA" id="ARBA00022795"/>
    </source>
</evidence>
<dbReference type="EMBL" id="FXAM01000001">
    <property type="protein sequence ID" value="SMF96327.1"/>
    <property type="molecule type" value="Genomic_DNA"/>
</dbReference>
<feature type="compositionally biased region" description="Low complexity" evidence="9">
    <location>
        <begin position="23"/>
        <end position="37"/>
    </location>
</feature>